<dbReference type="RefSeq" id="WP_270877440.1">
    <property type="nucleotide sequence ID" value="NZ_JAQFVF010000001.1"/>
</dbReference>
<dbReference type="Proteomes" id="UP001596044">
    <property type="component" value="Unassembled WGS sequence"/>
</dbReference>
<reference evidence="2" key="1">
    <citation type="journal article" date="2019" name="Int. J. Syst. Evol. Microbiol.">
        <title>The Global Catalogue of Microorganisms (GCM) 10K type strain sequencing project: providing services to taxonomists for standard genome sequencing and annotation.</title>
        <authorList>
            <consortium name="The Broad Institute Genomics Platform"/>
            <consortium name="The Broad Institute Genome Sequencing Center for Infectious Disease"/>
            <person name="Wu L."/>
            <person name="Ma J."/>
        </authorList>
    </citation>
    <scope>NUCLEOTIDE SEQUENCE [LARGE SCALE GENOMIC DNA]</scope>
    <source>
        <strain evidence="2">KACC 11904</strain>
    </source>
</reference>
<dbReference type="PANTHER" id="PTHR38433:SF1">
    <property type="entry name" value="DUF1641 DOMAIN-CONTAINING PROTEIN"/>
    <property type="match status" value="1"/>
</dbReference>
<proteinExistence type="predicted"/>
<evidence type="ECO:0000313" key="2">
    <source>
        <dbReference type="Proteomes" id="UP001596044"/>
    </source>
</evidence>
<accession>A0ABW0K2P2</accession>
<evidence type="ECO:0000313" key="1">
    <source>
        <dbReference type="EMBL" id="MFC5447685.1"/>
    </source>
</evidence>
<sequence length="161" mass="17576">MAKAITHIEKHIPDHVEEEAQAIQQILEAAAKHRDALLSFMDVLEELKQLGILDAIQGALKNSKQIALIGVDQLNKPGAHRIIKNGMGAVSFLSQMEPGKLQTLLNGVIAGVDHAVDPGAAQKKPGLWDMFRTIRQPEAMSSLNMMTRFLQGMGSGLNNRH</sequence>
<comment type="caution">
    <text evidence="1">The sequence shown here is derived from an EMBL/GenBank/DDBJ whole genome shotgun (WGS) entry which is preliminary data.</text>
</comment>
<dbReference type="EMBL" id="JBHSMJ010000009">
    <property type="protein sequence ID" value="MFC5447685.1"/>
    <property type="molecule type" value="Genomic_DNA"/>
</dbReference>
<name>A0ABW0K2P2_9BACL</name>
<protein>
    <submittedName>
        <fullName evidence="1">DUF1641 domain-containing protein</fullName>
    </submittedName>
</protein>
<organism evidence="1 2">
    <name type="scientific">Paenibacillus aestuarii</name>
    <dbReference type="NCBI Taxonomy" id="516965"/>
    <lineage>
        <taxon>Bacteria</taxon>
        <taxon>Bacillati</taxon>
        <taxon>Bacillota</taxon>
        <taxon>Bacilli</taxon>
        <taxon>Bacillales</taxon>
        <taxon>Paenibacillaceae</taxon>
        <taxon>Paenibacillus</taxon>
    </lineage>
</organism>
<gene>
    <name evidence="1" type="ORF">ACFPOG_05410</name>
</gene>
<dbReference type="PANTHER" id="PTHR38433">
    <property type="match status" value="1"/>
</dbReference>
<keyword evidence="2" id="KW-1185">Reference proteome</keyword>